<keyword evidence="1" id="KW-0472">Membrane</keyword>
<evidence type="ECO:0000313" key="2">
    <source>
        <dbReference type="EMBL" id="QFG69102.1"/>
    </source>
</evidence>
<reference evidence="2 3" key="1">
    <citation type="submission" date="2019-09" db="EMBL/GenBank/DDBJ databases">
        <title>Serinicoccus pratensis sp. nov., isolated from meadow soil.</title>
        <authorList>
            <person name="Zhang W."/>
        </authorList>
    </citation>
    <scope>NUCLEOTIDE SEQUENCE [LARGE SCALE GENOMIC DNA]</scope>
    <source>
        <strain evidence="2 3">W204</strain>
    </source>
</reference>
<evidence type="ECO:0008006" key="4">
    <source>
        <dbReference type="Google" id="ProtNLM"/>
    </source>
</evidence>
<feature type="transmembrane region" description="Helical" evidence="1">
    <location>
        <begin position="54"/>
        <end position="73"/>
    </location>
</feature>
<dbReference type="RefSeq" id="WP_158061485.1">
    <property type="nucleotide sequence ID" value="NZ_CP044427.1"/>
</dbReference>
<evidence type="ECO:0000256" key="1">
    <source>
        <dbReference type="SAM" id="Phobius"/>
    </source>
</evidence>
<keyword evidence="1" id="KW-1133">Transmembrane helix</keyword>
<feature type="transmembrane region" description="Helical" evidence="1">
    <location>
        <begin position="210"/>
        <end position="229"/>
    </location>
</feature>
<keyword evidence="3" id="KW-1185">Reference proteome</keyword>
<keyword evidence="1" id="KW-0812">Transmembrane</keyword>
<dbReference type="AlphaFoldDB" id="A0A5J6V7W3"/>
<dbReference type="KEGG" id="serw:FY030_10650"/>
<proteinExistence type="predicted"/>
<evidence type="ECO:0000313" key="3">
    <source>
        <dbReference type="Proteomes" id="UP000326546"/>
    </source>
</evidence>
<feature type="transmembrane region" description="Helical" evidence="1">
    <location>
        <begin position="27"/>
        <end position="47"/>
    </location>
</feature>
<dbReference type="Proteomes" id="UP000326546">
    <property type="component" value="Chromosome"/>
</dbReference>
<gene>
    <name evidence="2" type="ORF">FY030_10650</name>
</gene>
<name>A0A5J6V7W3_9MICO</name>
<accession>A0A5J6V7W3</accession>
<dbReference type="OrthoDB" id="5148800at2"/>
<dbReference type="EMBL" id="CP044427">
    <property type="protein sequence ID" value="QFG69102.1"/>
    <property type="molecule type" value="Genomic_DNA"/>
</dbReference>
<organism evidence="2 3">
    <name type="scientific">Ornithinimicrobium pratense</name>
    <dbReference type="NCBI Taxonomy" id="2593973"/>
    <lineage>
        <taxon>Bacteria</taxon>
        <taxon>Bacillati</taxon>
        <taxon>Actinomycetota</taxon>
        <taxon>Actinomycetes</taxon>
        <taxon>Micrococcales</taxon>
        <taxon>Ornithinimicrobiaceae</taxon>
        <taxon>Ornithinimicrobium</taxon>
    </lineage>
</organism>
<sequence length="230" mass="24531">MTRSSPSSSPGLTGELLGVYRTLPSTVLGWVMVTGAALLATLTLWDVSQGRDEGLIYPAALIVGIAAVAWVLFLRPHVRLHSDGVHIANIVTDSVVPFAAVEEITHQWALELHDTQGRKHSAWAIPVKRERVRRGQTDDFAETTTRRRGSAGRTAQGVADAAQRALQRWRLGGGQLDGGQLDGGQLDGGQLDGGRLGGTHHQVQAEKRPAWAAIIVLGVSLLLIVLAVLG</sequence>
<protein>
    <recommendedName>
        <fullName evidence="4">PH domain-containing protein</fullName>
    </recommendedName>
</protein>